<evidence type="ECO:0000313" key="2">
    <source>
        <dbReference type="Proteomes" id="UP000046393"/>
    </source>
</evidence>
<protein>
    <submittedName>
        <fullName evidence="3">C2H2-type domain-containing protein</fullName>
    </submittedName>
</protein>
<organism evidence="2 3">
    <name type="scientific">Syphacia muris</name>
    <dbReference type="NCBI Taxonomy" id="451379"/>
    <lineage>
        <taxon>Eukaryota</taxon>
        <taxon>Metazoa</taxon>
        <taxon>Ecdysozoa</taxon>
        <taxon>Nematoda</taxon>
        <taxon>Chromadorea</taxon>
        <taxon>Rhabditida</taxon>
        <taxon>Spirurina</taxon>
        <taxon>Oxyuridomorpha</taxon>
        <taxon>Oxyuroidea</taxon>
        <taxon>Oxyuridae</taxon>
        <taxon>Syphacia</taxon>
    </lineage>
</organism>
<evidence type="ECO:0000256" key="1">
    <source>
        <dbReference type="SAM" id="MobiDB-lite"/>
    </source>
</evidence>
<reference evidence="3" key="1">
    <citation type="submission" date="2017-02" db="UniProtKB">
        <authorList>
            <consortium name="WormBaseParasite"/>
        </authorList>
    </citation>
    <scope>IDENTIFICATION</scope>
</reference>
<name>A0A0N5AMN3_9BILA</name>
<dbReference type="Proteomes" id="UP000046393">
    <property type="component" value="Unplaced"/>
</dbReference>
<keyword evidence="2" id="KW-1185">Reference proteome</keyword>
<dbReference type="AlphaFoldDB" id="A0A0N5AMN3"/>
<feature type="region of interest" description="Disordered" evidence="1">
    <location>
        <begin position="297"/>
        <end position="372"/>
    </location>
</feature>
<dbReference type="WBParaSite" id="SMUV_0000584601-mRNA-1">
    <property type="protein sequence ID" value="SMUV_0000584601-mRNA-1"/>
    <property type="gene ID" value="SMUV_0000584601"/>
</dbReference>
<proteinExistence type="predicted"/>
<feature type="compositionally biased region" description="Basic and acidic residues" evidence="1">
    <location>
        <begin position="310"/>
        <end position="336"/>
    </location>
</feature>
<evidence type="ECO:0000313" key="3">
    <source>
        <dbReference type="WBParaSite" id="SMUV_0000584601-mRNA-1"/>
    </source>
</evidence>
<accession>A0A0N5AMN3</accession>
<feature type="compositionally biased region" description="Basic residues" evidence="1">
    <location>
        <begin position="297"/>
        <end position="309"/>
    </location>
</feature>
<feature type="compositionally biased region" description="Basic residues" evidence="1">
    <location>
        <begin position="356"/>
        <end position="365"/>
    </location>
</feature>
<sequence>MDSDNLSHQNRSEEPSLIESEFTCLERVDEKQREMIKEMLEREEACMGEADMLLNMRLLQKLKDSCFRSRLNEDNNCFVVENDGQLLQMDPLPEANEISLVRRQPASAASSCTDWAQSSLSSAFSSGMASPAKNPSVDMRNLSEHIVRWMRNIQAAEKLASVGNTEDVPMFNIDCEQDRSFDKILNYTKQLAKQICEAAVIMSSNMPSTSNGTYCAIDVFCCAFCEEVMQKFQTELQHNCNQTHSEALTKYCSTGRKKKIKDLQQKSKTKQAVLQNTIKKKYDHCRPKRKIKKIEKQKLKKQLKVTTKGKHIEEKPTKTPSKEYETQPKPNHEKASPEYTTRITNIIATKGDKDKNNKHKNPNKKQKTDIPELHHLHIRTEAEKHSEIQNIGSQRKNQQQISHLQDKKFIHIDLKQTASESSIEKELAGKQAPHRHANPSGIADDATLSSTTSSADSLFSPTETEPVQYPEMAAPIHQAYFGEPMQETISVVGSAKDCSVIAPIQEAVKQEVADCPTTPAKDIKIPEGKPELRHDMASTLQRSKGRNEVDQTETELTETELKHIAFIEKMAAKS</sequence>
<feature type="region of interest" description="Disordered" evidence="1">
    <location>
        <begin position="421"/>
        <end position="464"/>
    </location>
</feature>
<feature type="compositionally biased region" description="Polar residues" evidence="1">
    <location>
        <begin position="338"/>
        <end position="347"/>
    </location>
</feature>
<feature type="compositionally biased region" description="Low complexity" evidence="1">
    <location>
        <begin position="443"/>
        <end position="458"/>
    </location>
</feature>